<protein>
    <submittedName>
        <fullName evidence="1">Uncharacterized protein</fullName>
    </submittedName>
</protein>
<reference evidence="1 2" key="1">
    <citation type="journal article" date="2021" name="Elife">
        <title>Chloroplast acquisition without the gene transfer in kleptoplastic sea slugs, Plakobranchus ocellatus.</title>
        <authorList>
            <person name="Maeda T."/>
            <person name="Takahashi S."/>
            <person name="Yoshida T."/>
            <person name="Shimamura S."/>
            <person name="Takaki Y."/>
            <person name="Nagai Y."/>
            <person name="Toyoda A."/>
            <person name="Suzuki Y."/>
            <person name="Arimoto A."/>
            <person name="Ishii H."/>
            <person name="Satoh N."/>
            <person name="Nishiyama T."/>
            <person name="Hasebe M."/>
            <person name="Maruyama T."/>
            <person name="Minagawa J."/>
            <person name="Obokata J."/>
            <person name="Shigenobu S."/>
        </authorList>
    </citation>
    <scope>NUCLEOTIDE SEQUENCE [LARGE SCALE GENOMIC DNA]</scope>
</reference>
<proteinExistence type="predicted"/>
<accession>A0AAV3YBL4</accession>
<dbReference type="EMBL" id="BLXT01000674">
    <property type="protein sequence ID" value="GFN79537.1"/>
    <property type="molecule type" value="Genomic_DNA"/>
</dbReference>
<keyword evidence="2" id="KW-1185">Reference proteome</keyword>
<dbReference type="Proteomes" id="UP000735302">
    <property type="component" value="Unassembled WGS sequence"/>
</dbReference>
<comment type="caution">
    <text evidence="1">The sequence shown here is derived from an EMBL/GenBank/DDBJ whole genome shotgun (WGS) entry which is preliminary data.</text>
</comment>
<organism evidence="1 2">
    <name type="scientific">Plakobranchus ocellatus</name>
    <dbReference type="NCBI Taxonomy" id="259542"/>
    <lineage>
        <taxon>Eukaryota</taxon>
        <taxon>Metazoa</taxon>
        <taxon>Spiralia</taxon>
        <taxon>Lophotrochozoa</taxon>
        <taxon>Mollusca</taxon>
        <taxon>Gastropoda</taxon>
        <taxon>Heterobranchia</taxon>
        <taxon>Euthyneura</taxon>
        <taxon>Panpulmonata</taxon>
        <taxon>Sacoglossa</taxon>
        <taxon>Placobranchoidea</taxon>
        <taxon>Plakobranchidae</taxon>
        <taxon>Plakobranchus</taxon>
    </lineage>
</organism>
<gene>
    <name evidence="1" type="ORF">PoB_000604300</name>
</gene>
<sequence length="108" mass="12278">MIVISAPSRSLEARSEKALQGFICPKDKFLFLHLSIAYMRGRRWHSGYRVRPEICRDLSVGIRAPPQAPWPEGGPESLRSPCCGLAIYKNIKNRIHEIGLIHRALCRL</sequence>
<name>A0AAV3YBL4_9GAST</name>
<evidence type="ECO:0000313" key="1">
    <source>
        <dbReference type="EMBL" id="GFN79537.1"/>
    </source>
</evidence>
<dbReference type="AlphaFoldDB" id="A0AAV3YBL4"/>
<evidence type="ECO:0000313" key="2">
    <source>
        <dbReference type="Proteomes" id="UP000735302"/>
    </source>
</evidence>